<dbReference type="AlphaFoldDB" id="B9M5T9"/>
<dbReference type="STRING" id="316067.Geob_1562"/>
<feature type="transmembrane region" description="Helical" evidence="1">
    <location>
        <begin position="42"/>
        <end position="59"/>
    </location>
</feature>
<organism evidence="2 3">
    <name type="scientific">Geotalea daltonii (strain DSM 22248 / JCM 15807 / FRC-32)</name>
    <name type="common">Geobacter daltonii</name>
    <dbReference type="NCBI Taxonomy" id="316067"/>
    <lineage>
        <taxon>Bacteria</taxon>
        <taxon>Pseudomonadati</taxon>
        <taxon>Thermodesulfobacteriota</taxon>
        <taxon>Desulfuromonadia</taxon>
        <taxon>Geobacterales</taxon>
        <taxon>Geobacteraceae</taxon>
        <taxon>Geotalea</taxon>
    </lineage>
</organism>
<dbReference type="OrthoDB" id="5397894at2"/>
<feature type="transmembrane region" description="Helical" evidence="1">
    <location>
        <begin position="12"/>
        <end position="36"/>
    </location>
</feature>
<sequence length="96" mass="11304">MDNDKQKQEISLIGRLLSMEALLILMGLFCLISGFATGEATQIFWGVMIIGGAILLHLVRKKDWKKHWEEQERQKSLYEMKARERKERERQDAEKL</sequence>
<evidence type="ECO:0000313" key="2">
    <source>
        <dbReference type="EMBL" id="ACM19920.1"/>
    </source>
</evidence>
<keyword evidence="1" id="KW-0472">Membrane</keyword>
<evidence type="ECO:0000256" key="1">
    <source>
        <dbReference type="SAM" id="Phobius"/>
    </source>
</evidence>
<dbReference type="KEGG" id="geo:Geob_1562"/>
<proteinExistence type="predicted"/>
<reference evidence="2 3" key="1">
    <citation type="submission" date="2009-01" db="EMBL/GenBank/DDBJ databases">
        <title>Complete sequence of Geobacter sp. FRC-32.</title>
        <authorList>
            <consortium name="US DOE Joint Genome Institute"/>
            <person name="Lucas S."/>
            <person name="Copeland A."/>
            <person name="Lapidus A."/>
            <person name="Glavina del Rio T."/>
            <person name="Dalin E."/>
            <person name="Tice H."/>
            <person name="Bruce D."/>
            <person name="Goodwin L."/>
            <person name="Pitluck S."/>
            <person name="Saunders E."/>
            <person name="Brettin T."/>
            <person name="Detter J.C."/>
            <person name="Han C."/>
            <person name="Larimer F."/>
            <person name="Land M."/>
            <person name="Hauser L."/>
            <person name="Kyrpides N."/>
            <person name="Ovchinnikova G."/>
            <person name="Kostka J."/>
            <person name="Richardson P."/>
        </authorList>
    </citation>
    <scope>NUCLEOTIDE SEQUENCE [LARGE SCALE GENOMIC DNA]</scope>
    <source>
        <strain evidence="3">DSM 22248 / JCM 15807 / FRC-32</strain>
    </source>
</reference>
<dbReference type="RefSeq" id="WP_012646649.1">
    <property type="nucleotide sequence ID" value="NC_011979.1"/>
</dbReference>
<gene>
    <name evidence="2" type="ordered locus">Geob_1562</name>
</gene>
<dbReference type="Proteomes" id="UP000007721">
    <property type="component" value="Chromosome"/>
</dbReference>
<evidence type="ECO:0000313" key="3">
    <source>
        <dbReference type="Proteomes" id="UP000007721"/>
    </source>
</evidence>
<keyword evidence="1" id="KW-1133">Transmembrane helix</keyword>
<keyword evidence="3" id="KW-1185">Reference proteome</keyword>
<accession>B9M5T9</accession>
<keyword evidence="1" id="KW-0812">Transmembrane</keyword>
<name>B9M5T9_GEODF</name>
<dbReference type="EMBL" id="CP001390">
    <property type="protein sequence ID" value="ACM19920.1"/>
    <property type="molecule type" value="Genomic_DNA"/>
</dbReference>
<dbReference type="HOGENOM" id="CLU_2450416_0_0_7"/>
<protein>
    <submittedName>
        <fullName evidence="2">Uncharacterized protein</fullName>
    </submittedName>
</protein>